<sequence length="207" mass="21896">MWEKIKENADVIVVAIVAFLIGFGSASLFGGNTDGVSNLQNGDGQEITDISDVPFEIPGNMDNEDTSSDTVNNTANDVTGMESMDAMETAVSTAGENVISVDNQRAGNSVRITRVGLAVSGWVAVREVSQGVFGNVLGAAWFPAGMHTDVDVELLRGTEGGEEYAAVLYVDTADDHQFFIEQEQLVTNEAGSMVMSSFNTVANPSGF</sequence>
<keyword evidence="1" id="KW-1133">Transmembrane helix</keyword>
<proteinExistence type="predicted"/>
<evidence type="ECO:0000313" key="4">
    <source>
        <dbReference type="Proteomes" id="UP000229098"/>
    </source>
</evidence>
<dbReference type="AlphaFoldDB" id="A0A2M8KY93"/>
<name>A0A2M8KY93_9BACT</name>
<dbReference type="InterPro" id="IPR055706">
    <property type="entry name" value="Slg1/2_DUF7282"/>
</dbReference>
<protein>
    <recommendedName>
        <fullName evidence="2">DUF7282 domain-containing protein</fullName>
    </recommendedName>
</protein>
<dbReference type="EMBL" id="PFEF01000001">
    <property type="protein sequence ID" value="PJE64904.1"/>
    <property type="molecule type" value="Genomic_DNA"/>
</dbReference>
<accession>A0A2M8KY93</accession>
<keyword evidence="1" id="KW-0472">Membrane</keyword>
<dbReference type="Pfam" id="PF23951">
    <property type="entry name" value="DUF7282"/>
    <property type="match status" value="1"/>
</dbReference>
<evidence type="ECO:0000313" key="3">
    <source>
        <dbReference type="EMBL" id="PJE64904.1"/>
    </source>
</evidence>
<evidence type="ECO:0000256" key="1">
    <source>
        <dbReference type="SAM" id="Phobius"/>
    </source>
</evidence>
<gene>
    <name evidence="3" type="ORF">COU90_00080</name>
</gene>
<evidence type="ECO:0000259" key="2">
    <source>
        <dbReference type="Pfam" id="PF23951"/>
    </source>
</evidence>
<feature type="transmembrane region" description="Helical" evidence="1">
    <location>
        <begin position="12"/>
        <end position="31"/>
    </location>
</feature>
<feature type="domain" description="DUF7282" evidence="2">
    <location>
        <begin position="99"/>
        <end position="197"/>
    </location>
</feature>
<reference evidence="4" key="1">
    <citation type="submission" date="2017-09" db="EMBL/GenBank/DDBJ databases">
        <title>Depth-based differentiation of microbial function through sediment-hosted aquifers and enrichment of novel symbionts in the deep terrestrial subsurface.</title>
        <authorList>
            <person name="Probst A.J."/>
            <person name="Ladd B."/>
            <person name="Jarett J.K."/>
            <person name="Geller-Mcgrath D.E."/>
            <person name="Sieber C.M.K."/>
            <person name="Emerson J.B."/>
            <person name="Anantharaman K."/>
            <person name="Thomas B.C."/>
            <person name="Malmstrom R."/>
            <person name="Stieglmeier M."/>
            <person name="Klingl A."/>
            <person name="Woyke T."/>
            <person name="Ryan C.M."/>
            <person name="Banfield J.F."/>
        </authorList>
    </citation>
    <scope>NUCLEOTIDE SEQUENCE [LARGE SCALE GENOMIC DNA]</scope>
</reference>
<dbReference type="Proteomes" id="UP000229098">
    <property type="component" value="Unassembled WGS sequence"/>
</dbReference>
<organism evidence="3 4">
    <name type="scientific">Candidatus Ryanbacteria bacterium CG10_big_fil_rev_8_21_14_0_10_43_42</name>
    <dbReference type="NCBI Taxonomy" id="1974864"/>
    <lineage>
        <taxon>Bacteria</taxon>
        <taxon>Candidatus Ryaniibacteriota</taxon>
    </lineage>
</organism>
<comment type="caution">
    <text evidence="3">The sequence shown here is derived from an EMBL/GenBank/DDBJ whole genome shotgun (WGS) entry which is preliminary data.</text>
</comment>
<keyword evidence="1" id="KW-0812">Transmembrane</keyword>